<dbReference type="SUPFAM" id="SSF50475">
    <property type="entry name" value="FMN-binding split barrel"/>
    <property type="match status" value="1"/>
</dbReference>
<dbReference type="NCBIfam" id="TIGR03618">
    <property type="entry name" value="Rv1155_F420"/>
    <property type="match status" value="1"/>
</dbReference>
<comment type="caution">
    <text evidence="4">The sequence shown here is derived from an EMBL/GenBank/DDBJ whole genome shotgun (WGS) entry which is preliminary data.</text>
</comment>
<dbReference type="Gene3D" id="2.30.110.10">
    <property type="entry name" value="Electron Transport, Fmn-binding Protein, Chain A"/>
    <property type="match status" value="1"/>
</dbReference>
<protein>
    <submittedName>
        <fullName evidence="4">PPOX class F420-dependent oxidoreductase</fullName>
    </submittedName>
</protein>
<reference evidence="4 5" key="1">
    <citation type="submission" date="2023-03" db="EMBL/GenBank/DDBJ databases">
        <title>Draft genome sequence of type strain Streptomyces ferralitis JCM 14344.</title>
        <authorList>
            <person name="Klaysubun C."/>
            <person name="Duangmal K."/>
        </authorList>
    </citation>
    <scope>NUCLEOTIDE SEQUENCE [LARGE SCALE GENOMIC DNA]</scope>
    <source>
        <strain evidence="4 5">JCM 14344</strain>
    </source>
</reference>
<feature type="region of interest" description="Disordered" evidence="2">
    <location>
        <begin position="1"/>
        <end position="21"/>
    </location>
</feature>
<dbReference type="InterPro" id="IPR011576">
    <property type="entry name" value="Pyridox_Oxase_N"/>
</dbReference>
<accession>A0ABT5YXB6</accession>
<evidence type="ECO:0000256" key="1">
    <source>
        <dbReference type="ARBA" id="ARBA00023002"/>
    </source>
</evidence>
<dbReference type="Pfam" id="PF01243">
    <property type="entry name" value="PNPOx_N"/>
    <property type="match status" value="1"/>
</dbReference>
<evidence type="ECO:0000313" key="4">
    <source>
        <dbReference type="EMBL" id="MDF2255480.1"/>
    </source>
</evidence>
<sequence length="160" mass="18124">MRRAGWQDQGKGQRHGAHDHKEWRAFVSTGTRTGKLAVMRADGRPHVTPVWFLLDDDSAHPEILFTTWGASVKAKALLRDPRFSLCVDDQQPPYSYVRLDCTATLTQDPAQLLHWATRLGHRYMGRAKAESFGKRNAVPGEYLVRGRVERVVAQRGIADF</sequence>
<evidence type="ECO:0000259" key="3">
    <source>
        <dbReference type="Pfam" id="PF01243"/>
    </source>
</evidence>
<proteinExistence type="predicted"/>
<dbReference type="PANTHER" id="PTHR35176">
    <property type="entry name" value="HEME OXYGENASE HI_0854-RELATED"/>
    <property type="match status" value="1"/>
</dbReference>
<dbReference type="InterPro" id="IPR052019">
    <property type="entry name" value="F420H2_bilvrd_red/Heme_oxyg"/>
</dbReference>
<feature type="domain" description="Pyridoxamine 5'-phosphate oxidase N-terminal" evidence="3">
    <location>
        <begin position="21"/>
        <end position="150"/>
    </location>
</feature>
<keyword evidence="5" id="KW-1185">Reference proteome</keyword>
<dbReference type="PANTHER" id="PTHR35176:SF1">
    <property type="entry name" value="F420H(2)-DEPENDENT BILIVERDIN REDUCTASE"/>
    <property type="match status" value="1"/>
</dbReference>
<dbReference type="InterPro" id="IPR012349">
    <property type="entry name" value="Split_barrel_FMN-bd"/>
</dbReference>
<organism evidence="4 5">
    <name type="scientific">Streptantibioticus ferralitis</name>
    <dbReference type="NCBI Taxonomy" id="236510"/>
    <lineage>
        <taxon>Bacteria</taxon>
        <taxon>Bacillati</taxon>
        <taxon>Actinomycetota</taxon>
        <taxon>Actinomycetes</taxon>
        <taxon>Kitasatosporales</taxon>
        <taxon>Streptomycetaceae</taxon>
        <taxon>Streptantibioticus</taxon>
    </lineage>
</organism>
<evidence type="ECO:0000313" key="5">
    <source>
        <dbReference type="Proteomes" id="UP001220022"/>
    </source>
</evidence>
<evidence type="ECO:0000256" key="2">
    <source>
        <dbReference type="SAM" id="MobiDB-lite"/>
    </source>
</evidence>
<dbReference type="EMBL" id="JARHTQ010000003">
    <property type="protein sequence ID" value="MDF2255480.1"/>
    <property type="molecule type" value="Genomic_DNA"/>
</dbReference>
<keyword evidence="1" id="KW-0560">Oxidoreductase</keyword>
<dbReference type="Proteomes" id="UP001220022">
    <property type="component" value="Unassembled WGS sequence"/>
</dbReference>
<dbReference type="RefSeq" id="WP_275810154.1">
    <property type="nucleotide sequence ID" value="NZ_BAAANM010000035.1"/>
</dbReference>
<name>A0ABT5YXB6_9ACTN</name>
<dbReference type="InterPro" id="IPR019920">
    <property type="entry name" value="F420-binding_dom_put"/>
</dbReference>
<gene>
    <name evidence="4" type="ORF">P2L57_06995</name>
</gene>